<name>A0A1X2GII9_9FUNG</name>
<protein>
    <submittedName>
        <fullName evidence="1">Uncharacterized protein</fullName>
    </submittedName>
</protein>
<keyword evidence="2" id="KW-1185">Reference proteome</keyword>
<sequence length="74" mass="8134">MARTFYCSLYSQDHIDPNSVSLLLDAIPSSARASPRIQSAMTAPISFVDLLEASKRCPRRSSPGLDGLPYQILH</sequence>
<dbReference type="AlphaFoldDB" id="A0A1X2GII9"/>
<organism evidence="1 2">
    <name type="scientific">Hesseltinella vesiculosa</name>
    <dbReference type="NCBI Taxonomy" id="101127"/>
    <lineage>
        <taxon>Eukaryota</taxon>
        <taxon>Fungi</taxon>
        <taxon>Fungi incertae sedis</taxon>
        <taxon>Mucoromycota</taxon>
        <taxon>Mucoromycotina</taxon>
        <taxon>Mucoromycetes</taxon>
        <taxon>Mucorales</taxon>
        <taxon>Cunninghamellaceae</taxon>
        <taxon>Hesseltinella</taxon>
    </lineage>
</organism>
<reference evidence="1 2" key="1">
    <citation type="submission" date="2016-07" db="EMBL/GenBank/DDBJ databases">
        <title>Pervasive Adenine N6-methylation of Active Genes in Fungi.</title>
        <authorList>
            <consortium name="DOE Joint Genome Institute"/>
            <person name="Mondo S.J."/>
            <person name="Dannebaum R.O."/>
            <person name="Kuo R.C."/>
            <person name="Labutti K."/>
            <person name="Haridas S."/>
            <person name="Kuo A."/>
            <person name="Salamov A."/>
            <person name="Ahrendt S.R."/>
            <person name="Lipzen A."/>
            <person name="Sullivan W."/>
            <person name="Andreopoulos W.B."/>
            <person name="Clum A."/>
            <person name="Lindquist E."/>
            <person name="Daum C."/>
            <person name="Ramamoorthy G.K."/>
            <person name="Gryganskyi A."/>
            <person name="Culley D."/>
            <person name="Magnuson J.K."/>
            <person name="James T.Y."/>
            <person name="O'Malley M.A."/>
            <person name="Stajich J.E."/>
            <person name="Spatafora J.W."/>
            <person name="Visel A."/>
            <person name="Grigoriev I.V."/>
        </authorList>
    </citation>
    <scope>NUCLEOTIDE SEQUENCE [LARGE SCALE GENOMIC DNA]</scope>
    <source>
        <strain evidence="1 2">NRRL 3301</strain>
    </source>
</reference>
<proteinExistence type="predicted"/>
<dbReference type="EMBL" id="MCGT01000013">
    <property type="protein sequence ID" value="ORX54573.1"/>
    <property type="molecule type" value="Genomic_DNA"/>
</dbReference>
<accession>A0A1X2GII9</accession>
<comment type="caution">
    <text evidence="1">The sequence shown here is derived from an EMBL/GenBank/DDBJ whole genome shotgun (WGS) entry which is preliminary data.</text>
</comment>
<evidence type="ECO:0000313" key="2">
    <source>
        <dbReference type="Proteomes" id="UP000242146"/>
    </source>
</evidence>
<evidence type="ECO:0000313" key="1">
    <source>
        <dbReference type="EMBL" id="ORX54573.1"/>
    </source>
</evidence>
<dbReference type="Proteomes" id="UP000242146">
    <property type="component" value="Unassembled WGS sequence"/>
</dbReference>
<dbReference type="OrthoDB" id="5598377at2759"/>
<gene>
    <name evidence="1" type="ORF">DM01DRAFT_1335702</name>
</gene>